<evidence type="ECO:0000313" key="4">
    <source>
        <dbReference type="EMBL" id="MCE8020524.1"/>
    </source>
</evidence>
<sequence>MESLGLKTLSWQHPGAVNVAELRSLLEDMPRQILRFKGSVCLGDGRVLALQRAAGRVTSWELPNGTREERRLVFIGDDTPPLWEWLTPRLNRLV</sequence>
<dbReference type="Proteomes" id="UP001320122">
    <property type="component" value="Unassembled WGS sequence"/>
</dbReference>
<evidence type="ECO:0000256" key="2">
    <source>
        <dbReference type="ARBA" id="ARBA00023186"/>
    </source>
</evidence>
<evidence type="ECO:0000259" key="3">
    <source>
        <dbReference type="Pfam" id="PF07683"/>
    </source>
</evidence>
<organism evidence="4 5">
    <name type="scientific">Billgrantia zhangzhouensis</name>
    <dbReference type="NCBI Taxonomy" id="2733481"/>
    <lineage>
        <taxon>Bacteria</taxon>
        <taxon>Pseudomonadati</taxon>
        <taxon>Pseudomonadota</taxon>
        <taxon>Gammaproteobacteria</taxon>
        <taxon>Oceanospirillales</taxon>
        <taxon>Halomonadaceae</taxon>
        <taxon>Billgrantia</taxon>
    </lineage>
</organism>
<dbReference type="Gene3D" id="3.30.1220.10">
    <property type="entry name" value="CobW-like, C-terminal domain"/>
    <property type="match status" value="1"/>
</dbReference>
<keyword evidence="2" id="KW-0143">Chaperone</keyword>
<dbReference type="InterPro" id="IPR036627">
    <property type="entry name" value="CobW-likC_sf"/>
</dbReference>
<gene>
    <name evidence="4" type="ORF">HOP51_10460</name>
</gene>
<accession>A0ABS9AFL3</accession>
<comment type="caution">
    <text evidence="4">The sequence shown here is derived from an EMBL/GenBank/DDBJ whole genome shotgun (WGS) entry which is preliminary data.</text>
</comment>
<reference evidence="4 5" key="1">
    <citation type="journal article" date="2021" name="Front. Microbiol.">
        <title>Aerobic Denitrification and Heterotrophic Sulfur Oxidation in the Genus Halomonas Revealed by Six Novel Species Characterizations and Genome-Based Analysis.</title>
        <authorList>
            <person name="Wang L."/>
            <person name="Shao Z."/>
        </authorList>
    </citation>
    <scope>NUCLEOTIDE SEQUENCE [LARGE SCALE GENOMIC DNA]</scope>
    <source>
        <strain evidence="4 5">MCCC 1A11036</strain>
    </source>
</reference>
<protein>
    <submittedName>
        <fullName evidence="4">GTP-binding protein</fullName>
    </submittedName>
</protein>
<dbReference type="InterPro" id="IPR011629">
    <property type="entry name" value="CobW-like_C"/>
</dbReference>
<keyword evidence="5" id="KW-1185">Reference proteome</keyword>
<dbReference type="Pfam" id="PF07683">
    <property type="entry name" value="CobW_C"/>
    <property type="match status" value="1"/>
</dbReference>
<dbReference type="SUPFAM" id="SSF90002">
    <property type="entry name" value="Hypothetical protein YjiA, C-terminal domain"/>
    <property type="match status" value="1"/>
</dbReference>
<name>A0ABS9AFL3_9GAMM</name>
<evidence type="ECO:0000313" key="5">
    <source>
        <dbReference type="Proteomes" id="UP001320122"/>
    </source>
</evidence>
<evidence type="ECO:0000256" key="1">
    <source>
        <dbReference type="ARBA" id="ARBA00022741"/>
    </source>
</evidence>
<proteinExistence type="predicted"/>
<feature type="domain" description="CobW C-terminal" evidence="3">
    <location>
        <begin position="7"/>
        <end position="80"/>
    </location>
</feature>
<keyword evidence="1" id="KW-0547">Nucleotide-binding</keyword>
<dbReference type="EMBL" id="JABFTT010000007">
    <property type="protein sequence ID" value="MCE8020524.1"/>
    <property type="molecule type" value="Genomic_DNA"/>
</dbReference>